<sequence length="152" mass="16949">MATIRNMITATSVCVMLIISLGVESYPYPPDEFSPVPYDNNEDQGRSKRINQMSCHCCSNSFNSNCCYQCMQSMGKRSQPIESVSSHKLDVASQILGMEYEDDESSTSQVCHCCILQMSRSPSAASWPCCDSCDRRIKTLPNLSQNSYTITV</sequence>
<dbReference type="AlphaFoldDB" id="A0AAV2HD73"/>
<dbReference type="Proteomes" id="UP001497497">
    <property type="component" value="Unassembled WGS sequence"/>
</dbReference>
<evidence type="ECO:0000256" key="1">
    <source>
        <dbReference type="SAM" id="SignalP"/>
    </source>
</evidence>
<evidence type="ECO:0000313" key="3">
    <source>
        <dbReference type="Proteomes" id="UP001497497"/>
    </source>
</evidence>
<reference evidence="2 3" key="1">
    <citation type="submission" date="2024-04" db="EMBL/GenBank/DDBJ databases">
        <authorList>
            <consortium name="Genoscope - CEA"/>
            <person name="William W."/>
        </authorList>
    </citation>
    <scope>NUCLEOTIDE SEQUENCE [LARGE SCALE GENOMIC DNA]</scope>
</reference>
<organism evidence="2 3">
    <name type="scientific">Lymnaea stagnalis</name>
    <name type="common">Great pond snail</name>
    <name type="synonym">Helix stagnalis</name>
    <dbReference type="NCBI Taxonomy" id="6523"/>
    <lineage>
        <taxon>Eukaryota</taxon>
        <taxon>Metazoa</taxon>
        <taxon>Spiralia</taxon>
        <taxon>Lophotrochozoa</taxon>
        <taxon>Mollusca</taxon>
        <taxon>Gastropoda</taxon>
        <taxon>Heterobranchia</taxon>
        <taxon>Euthyneura</taxon>
        <taxon>Panpulmonata</taxon>
        <taxon>Hygrophila</taxon>
        <taxon>Lymnaeoidea</taxon>
        <taxon>Lymnaeidae</taxon>
        <taxon>Lymnaea</taxon>
    </lineage>
</organism>
<keyword evidence="1" id="KW-0732">Signal</keyword>
<keyword evidence="3" id="KW-1185">Reference proteome</keyword>
<name>A0AAV2HD73_LYMST</name>
<evidence type="ECO:0000313" key="2">
    <source>
        <dbReference type="EMBL" id="CAL1530073.1"/>
    </source>
</evidence>
<proteinExistence type="predicted"/>
<protein>
    <submittedName>
        <fullName evidence="2">Uncharacterized protein</fullName>
    </submittedName>
</protein>
<dbReference type="EMBL" id="CAXITT010000061">
    <property type="protein sequence ID" value="CAL1530073.1"/>
    <property type="molecule type" value="Genomic_DNA"/>
</dbReference>
<feature type="signal peptide" evidence="1">
    <location>
        <begin position="1"/>
        <end position="25"/>
    </location>
</feature>
<accession>A0AAV2HD73</accession>
<gene>
    <name evidence="2" type="ORF">GSLYS_00004206001</name>
</gene>
<feature type="chain" id="PRO_5043965577" evidence="1">
    <location>
        <begin position="26"/>
        <end position="152"/>
    </location>
</feature>
<comment type="caution">
    <text evidence="2">The sequence shown here is derived from an EMBL/GenBank/DDBJ whole genome shotgun (WGS) entry which is preliminary data.</text>
</comment>